<dbReference type="Proteomes" id="UP000094501">
    <property type="component" value="Unassembled WGS sequence"/>
</dbReference>
<reference evidence="1 2" key="1">
    <citation type="journal article" date="2016" name="Environ. Microbiol.">
        <title>New Methyloceanibacter diversity from North Sea sediments includes methanotroph containing solely the soluble methane monooxygenase.</title>
        <authorList>
            <person name="Vekeman B."/>
            <person name="Kerckhof F.M."/>
            <person name="Cremers G."/>
            <person name="de Vos P."/>
            <person name="Vandamme P."/>
            <person name="Boon N."/>
            <person name="Op den Camp H.J."/>
            <person name="Heylen K."/>
        </authorList>
    </citation>
    <scope>NUCLEOTIDE SEQUENCE [LARGE SCALE GENOMIC DNA]</scope>
    <source>
        <strain evidence="1 2">R-67174</strain>
    </source>
</reference>
<dbReference type="RefSeq" id="WP_069437705.1">
    <property type="nucleotide sequence ID" value="NZ_LPWG01000012.1"/>
</dbReference>
<accession>A0A1E3VZK6</accession>
<gene>
    <name evidence="1" type="ORF">AUC68_07480</name>
</gene>
<evidence type="ECO:0000313" key="2">
    <source>
        <dbReference type="Proteomes" id="UP000094501"/>
    </source>
</evidence>
<keyword evidence="2" id="KW-1185">Reference proteome</keyword>
<dbReference type="EMBL" id="LPWG01000012">
    <property type="protein sequence ID" value="ODR98987.1"/>
    <property type="molecule type" value="Genomic_DNA"/>
</dbReference>
<dbReference type="STRING" id="1774968.AUC68_07480"/>
<protein>
    <submittedName>
        <fullName evidence="1">Uncharacterized protein</fullName>
    </submittedName>
</protein>
<sequence length="68" mass="7502">MAISVRILSPNLTKRLQVAYRDVVSNWRGTLGPCSAGLASTPDGYIHVRVEFESVDHIACRAFVTKAR</sequence>
<organism evidence="1 2">
    <name type="scientific">Methyloceanibacter methanicus</name>
    <dbReference type="NCBI Taxonomy" id="1774968"/>
    <lineage>
        <taxon>Bacteria</taxon>
        <taxon>Pseudomonadati</taxon>
        <taxon>Pseudomonadota</taxon>
        <taxon>Alphaproteobacteria</taxon>
        <taxon>Hyphomicrobiales</taxon>
        <taxon>Hyphomicrobiaceae</taxon>
        <taxon>Methyloceanibacter</taxon>
    </lineage>
</organism>
<evidence type="ECO:0000313" key="1">
    <source>
        <dbReference type="EMBL" id="ODR98987.1"/>
    </source>
</evidence>
<comment type="caution">
    <text evidence="1">The sequence shown here is derived from an EMBL/GenBank/DDBJ whole genome shotgun (WGS) entry which is preliminary data.</text>
</comment>
<name>A0A1E3VZK6_9HYPH</name>
<proteinExistence type="predicted"/>
<dbReference type="AlphaFoldDB" id="A0A1E3VZK6"/>